<gene>
    <name evidence="2" type="ORF">BN2614_LOCUS2</name>
</gene>
<keyword evidence="3" id="KW-1185">Reference proteome</keyword>
<evidence type="ECO:0000256" key="1">
    <source>
        <dbReference type="SAM" id="MobiDB-lite"/>
    </source>
</evidence>
<feature type="region of interest" description="Disordered" evidence="1">
    <location>
        <begin position="1"/>
        <end position="70"/>
    </location>
</feature>
<proteinExistence type="predicted"/>
<dbReference type="AlphaFoldDB" id="A0A9X9LTU6"/>
<reference evidence="2 3" key="1">
    <citation type="submission" date="2018-10" db="EMBL/GenBank/DDBJ databases">
        <authorList>
            <person name="Ekblom R."/>
            <person name="Jareborg N."/>
        </authorList>
    </citation>
    <scope>NUCLEOTIDE SEQUENCE [LARGE SCALE GENOMIC DNA]</scope>
    <source>
        <tissue evidence="2">Muscle</tissue>
    </source>
</reference>
<sequence length="70" mass="7667">TKATPSRAGDPASEKALASESVKPKRRGSKGRSLPTLHKNINHLEKKASTGWKETIANESNRIQRTKESV</sequence>
<dbReference type="Proteomes" id="UP000269945">
    <property type="component" value="Unassembled WGS sequence"/>
</dbReference>
<accession>A0A9X9LTU6</accession>
<organism evidence="2 3">
    <name type="scientific">Gulo gulo</name>
    <name type="common">Wolverine</name>
    <name type="synonym">Gluton</name>
    <dbReference type="NCBI Taxonomy" id="48420"/>
    <lineage>
        <taxon>Eukaryota</taxon>
        <taxon>Metazoa</taxon>
        <taxon>Chordata</taxon>
        <taxon>Craniata</taxon>
        <taxon>Vertebrata</taxon>
        <taxon>Euteleostomi</taxon>
        <taxon>Mammalia</taxon>
        <taxon>Eutheria</taxon>
        <taxon>Laurasiatheria</taxon>
        <taxon>Carnivora</taxon>
        <taxon>Caniformia</taxon>
        <taxon>Musteloidea</taxon>
        <taxon>Mustelidae</taxon>
        <taxon>Guloninae</taxon>
        <taxon>Gulo</taxon>
    </lineage>
</organism>
<evidence type="ECO:0000313" key="3">
    <source>
        <dbReference type="Proteomes" id="UP000269945"/>
    </source>
</evidence>
<protein>
    <submittedName>
        <fullName evidence="2">Uncharacterized protein</fullName>
    </submittedName>
</protein>
<feature type="non-terminal residue" evidence="2">
    <location>
        <position position="1"/>
    </location>
</feature>
<evidence type="ECO:0000313" key="2">
    <source>
        <dbReference type="EMBL" id="VCW91138.1"/>
    </source>
</evidence>
<name>A0A9X9LTU6_GULGU</name>
<dbReference type="EMBL" id="CYRY02017130">
    <property type="protein sequence ID" value="VCW91138.1"/>
    <property type="molecule type" value="Genomic_DNA"/>
</dbReference>
<comment type="caution">
    <text evidence="2">The sequence shown here is derived from an EMBL/GenBank/DDBJ whole genome shotgun (WGS) entry which is preliminary data.</text>
</comment>